<proteinExistence type="predicted"/>
<dbReference type="Gene3D" id="2.60.40.10">
    <property type="entry name" value="Immunoglobulins"/>
    <property type="match status" value="1"/>
</dbReference>
<keyword evidence="3" id="KW-0808">Transferase</keyword>
<dbReference type="GO" id="GO:0004674">
    <property type="term" value="F:protein serine/threonine kinase activity"/>
    <property type="evidence" value="ECO:0007669"/>
    <property type="project" value="UniProtKB-EC"/>
</dbReference>
<gene>
    <name evidence="3" type="ORF">MEDL_49162</name>
</gene>
<evidence type="ECO:0000313" key="4">
    <source>
        <dbReference type="Proteomes" id="UP000683360"/>
    </source>
</evidence>
<keyword evidence="4" id="KW-1185">Reference proteome</keyword>
<dbReference type="SUPFAM" id="SSF48726">
    <property type="entry name" value="Immunoglobulin"/>
    <property type="match status" value="1"/>
</dbReference>
<dbReference type="Pfam" id="PF07679">
    <property type="entry name" value="I-set"/>
    <property type="match status" value="1"/>
</dbReference>
<dbReference type="InterPro" id="IPR013783">
    <property type="entry name" value="Ig-like_fold"/>
</dbReference>
<name>A0A8S3TSX3_MYTED</name>
<dbReference type="Proteomes" id="UP000683360">
    <property type="component" value="Unassembled WGS sequence"/>
</dbReference>
<evidence type="ECO:0000259" key="2">
    <source>
        <dbReference type="Pfam" id="PF07679"/>
    </source>
</evidence>
<dbReference type="AlphaFoldDB" id="A0A8S3TSX3"/>
<organism evidence="3 4">
    <name type="scientific">Mytilus edulis</name>
    <name type="common">Blue mussel</name>
    <dbReference type="NCBI Taxonomy" id="6550"/>
    <lineage>
        <taxon>Eukaryota</taxon>
        <taxon>Metazoa</taxon>
        <taxon>Spiralia</taxon>
        <taxon>Lophotrochozoa</taxon>
        <taxon>Mollusca</taxon>
        <taxon>Bivalvia</taxon>
        <taxon>Autobranchia</taxon>
        <taxon>Pteriomorphia</taxon>
        <taxon>Mytilida</taxon>
        <taxon>Mytiloidea</taxon>
        <taxon>Mytilidae</taxon>
        <taxon>Mytilinae</taxon>
        <taxon>Mytilus</taxon>
    </lineage>
</organism>
<sequence>MFTSEFNTIKCIEGEILQFKCSMYSEDINVELSKVDAKDKQIGNISMQVDGKDHCMTIQQAQLSDAGQYMMSAGNVHKQVTVAVEEETEFIEQSKRRHKNDMPTNISNEQSNTSSVIASKDEVKHNETEAKSRNDISDTTTLSDLETSKLIRKVLDDENNYSGVMSLRQKNVNDNFVCEHGFNGL</sequence>
<accession>A0A8S3TSX3</accession>
<evidence type="ECO:0000256" key="1">
    <source>
        <dbReference type="SAM" id="MobiDB-lite"/>
    </source>
</evidence>
<dbReference type="EC" id="2.7.11.1" evidence="3"/>
<feature type="compositionally biased region" description="Polar residues" evidence="1">
    <location>
        <begin position="102"/>
        <end position="117"/>
    </location>
</feature>
<protein>
    <submittedName>
        <fullName evidence="3">TTN</fullName>
        <ecNumber evidence="3">2.7.11.1</ecNumber>
    </submittedName>
</protein>
<comment type="caution">
    <text evidence="3">The sequence shown here is derived from an EMBL/GenBank/DDBJ whole genome shotgun (WGS) entry which is preliminary data.</text>
</comment>
<dbReference type="InterPro" id="IPR036179">
    <property type="entry name" value="Ig-like_dom_sf"/>
</dbReference>
<dbReference type="InterPro" id="IPR013098">
    <property type="entry name" value="Ig_I-set"/>
</dbReference>
<feature type="domain" description="Immunoglobulin I-set" evidence="2">
    <location>
        <begin position="2"/>
        <end position="84"/>
    </location>
</feature>
<dbReference type="EMBL" id="CAJPWZ010002363">
    <property type="protein sequence ID" value="CAG2236638.1"/>
    <property type="molecule type" value="Genomic_DNA"/>
</dbReference>
<evidence type="ECO:0000313" key="3">
    <source>
        <dbReference type="EMBL" id="CAG2236638.1"/>
    </source>
</evidence>
<feature type="compositionally biased region" description="Basic and acidic residues" evidence="1">
    <location>
        <begin position="119"/>
        <end position="135"/>
    </location>
</feature>
<reference evidence="3" key="1">
    <citation type="submission" date="2021-03" db="EMBL/GenBank/DDBJ databases">
        <authorList>
            <person name="Bekaert M."/>
        </authorList>
    </citation>
    <scope>NUCLEOTIDE SEQUENCE</scope>
</reference>
<feature type="region of interest" description="Disordered" evidence="1">
    <location>
        <begin position="93"/>
        <end position="135"/>
    </location>
</feature>